<evidence type="ECO:0000256" key="1">
    <source>
        <dbReference type="SAM" id="MobiDB-lite"/>
    </source>
</evidence>
<dbReference type="Proteomes" id="UP000187012">
    <property type="component" value="Unassembled WGS sequence"/>
</dbReference>
<dbReference type="STRING" id="1247936.BN2475_940006"/>
<sequence length="72" mass="8112">MLLQTETDEHLLAQAETPESTELDQMRCANYWKLLQKPTASLMRCTDDNPQSTSAAVPGYNQERAGADIRQE</sequence>
<dbReference type="EMBL" id="CYGX02000094">
    <property type="protein sequence ID" value="SIT48109.1"/>
    <property type="molecule type" value="Genomic_DNA"/>
</dbReference>
<organism evidence="2 3">
    <name type="scientific">Paraburkholderia ribeironis</name>
    <dbReference type="NCBI Taxonomy" id="1247936"/>
    <lineage>
        <taxon>Bacteria</taxon>
        <taxon>Pseudomonadati</taxon>
        <taxon>Pseudomonadota</taxon>
        <taxon>Betaproteobacteria</taxon>
        <taxon>Burkholderiales</taxon>
        <taxon>Burkholderiaceae</taxon>
        <taxon>Paraburkholderia</taxon>
    </lineage>
</organism>
<reference evidence="2 3" key="1">
    <citation type="submission" date="2016-12" db="EMBL/GenBank/DDBJ databases">
        <authorList>
            <person name="Song W.-J."/>
            <person name="Kurnit D.M."/>
        </authorList>
    </citation>
    <scope>NUCLEOTIDE SEQUENCE [LARGE SCALE GENOMIC DNA]</scope>
    <source>
        <strain evidence="2 3">STM7296</strain>
    </source>
</reference>
<accession>A0A1N7SMA3</accession>
<dbReference type="RefSeq" id="WP_094782971.1">
    <property type="nucleotide sequence ID" value="NZ_CYGX02000094.1"/>
</dbReference>
<dbReference type="AlphaFoldDB" id="A0A1N7SMA3"/>
<protein>
    <submittedName>
        <fullName evidence="2">Uncharacterized protein</fullName>
    </submittedName>
</protein>
<evidence type="ECO:0000313" key="3">
    <source>
        <dbReference type="Proteomes" id="UP000187012"/>
    </source>
</evidence>
<feature type="region of interest" description="Disordered" evidence="1">
    <location>
        <begin position="1"/>
        <end position="22"/>
    </location>
</feature>
<evidence type="ECO:0000313" key="2">
    <source>
        <dbReference type="EMBL" id="SIT48109.1"/>
    </source>
</evidence>
<gene>
    <name evidence="2" type="ORF">BN2475_940006</name>
</gene>
<name>A0A1N7SMA3_9BURK</name>
<proteinExistence type="predicted"/>
<feature type="region of interest" description="Disordered" evidence="1">
    <location>
        <begin position="43"/>
        <end position="72"/>
    </location>
</feature>
<keyword evidence="3" id="KW-1185">Reference proteome</keyword>